<dbReference type="Proteomes" id="UP000183760">
    <property type="component" value="Unassembled WGS sequence"/>
</dbReference>
<name>A0A511T4I0_MYXFU</name>
<dbReference type="EMBL" id="BJXR01000031">
    <property type="protein sequence ID" value="GEN09076.1"/>
    <property type="molecule type" value="Genomic_DNA"/>
</dbReference>
<sequence>MFLTFLSPEYYETLERHRPSAEYLDLVKPHLDAGWKVIPGGYWTRCWPKEGHLAHGWKIHLAASNETAVELLQRTLPLLTQARVSFKFCADPAILRLSLNKNAPRTGAGKFVTIYPENEEHFLSLAESLHQATEGLWGPFLLTDRPYKGSKVVFYRYGTHLAEARLNLRGERVPGMTGPDGSWMDDHRKPHFFLPKWAKDPLSGWRIREQAPSSGDVRLNQRYRIERALKFNASGGIYQALDTKTGQTVILREARPLTSGSPERDEGFILLEKEARILQRLESTGYTPRFVELFKHWEHLFLVQEKIEAESLWGYAIGFSRGSSDLRPRDFFSRVRDTMTQLATALKVIHARGIVMRDLTRNNILFTSERRLRFIDLEFAFELDGDTPFTRSWTDGHSSPQQRRWERPAPSDDWYTLGAILIDQIAFLAPGLDLNREGTLRSFRQTLEDYHLPLKLHELALGLLEPDASRRWDLDRVLAVLGDIPEPTHDTPIVPIGGTTPPAPPPAPTLDVELDLTLAGIERFIVSKTDDTRDDRLWPDRGGSFSTNPLNLEFGAAGIAAFLHRRPGGVPTAAVEWMKRQLPRHRCPPGLFQGLAGTALVLQELGCTEQARAAMDEAASSSLLHQEFDLFWGDSGWGLANLHFWRRTGEEQYLTRALEVAEFLQRTKQESSQGVCWSSPTETPLGLFHGQSGPALFLTYLSLARPKEGFLELAVKALDFEVAHCQYSGDVLLWYPHTAAGNGQPKSPHMRHGTAGVGSALLRAHVATGEPRLLRLADQCANTVRDRHTNKLWLNYGLSGYGEFLVDMHRLLGDERYLHWACFLSEAIMAHRIQKEEGIAFPADSLLRISCDLGGGMAGIGLFLHRLRNPREPHFLFNDELLGLNAIRGQSTP</sequence>
<dbReference type="SMART" id="SM01260">
    <property type="entry name" value="LANC_like"/>
    <property type="match status" value="1"/>
</dbReference>
<dbReference type="NCBIfam" id="NF038151">
    <property type="entry name" value="lanthi_synth_III"/>
    <property type="match status" value="1"/>
</dbReference>
<dbReference type="Proteomes" id="UP000321514">
    <property type="component" value="Unassembled WGS sequence"/>
</dbReference>
<dbReference type="InterPro" id="IPR058053">
    <property type="entry name" value="RamC_C"/>
</dbReference>
<evidence type="ECO:0000259" key="1">
    <source>
        <dbReference type="PROSITE" id="PS50011"/>
    </source>
</evidence>
<keyword evidence="2" id="KW-0418">Kinase</keyword>
<dbReference type="SMART" id="SM00220">
    <property type="entry name" value="S_TKc"/>
    <property type="match status" value="1"/>
</dbReference>
<dbReference type="EMBL" id="FOIB01000005">
    <property type="protein sequence ID" value="SEU15127.1"/>
    <property type="molecule type" value="Genomic_DNA"/>
</dbReference>
<dbReference type="InterPro" id="IPR000719">
    <property type="entry name" value="Prot_kinase_dom"/>
</dbReference>
<dbReference type="CDD" id="cd04791">
    <property type="entry name" value="LanC_SerThrkinase"/>
    <property type="match status" value="1"/>
</dbReference>
<protein>
    <submittedName>
        <fullName evidence="3">Protein kinase domain-containing protein</fullName>
    </submittedName>
    <submittedName>
        <fullName evidence="2">Serine/threonine protein kinase</fullName>
    </submittedName>
</protein>
<evidence type="ECO:0000313" key="3">
    <source>
        <dbReference type="EMBL" id="SEU15127.1"/>
    </source>
</evidence>
<dbReference type="GO" id="GO:0005975">
    <property type="term" value="P:carbohydrate metabolic process"/>
    <property type="evidence" value="ECO:0007669"/>
    <property type="project" value="InterPro"/>
</dbReference>
<dbReference type="InterPro" id="IPR011009">
    <property type="entry name" value="Kinase-like_dom_sf"/>
</dbReference>
<dbReference type="GO" id="GO:0004674">
    <property type="term" value="F:protein serine/threonine kinase activity"/>
    <property type="evidence" value="ECO:0007669"/>
    <property type="project" value="UniProtKB-KW"/>
</dbReference>
<dbReference type="SUPFAM" id="SSF158745">
    <property type="entry name" value="LanC-like"/>
    <property type="match status" value="1"/>
</dbReference>
<dbReference type="GO" id="GO:0005524">
    <property type="term" value="F:ATP binding"/>
    <property type="evidence" value="ECO:0007669"/>
    <property type="project" value="InterPro"/>
</dbReference>
<dbReference type="InterPro" id="IPR012341">
    <property type="entry name" value="6hp_glycosidase-like_sf"/>
</dbReference>
<keyword evidence="2" id="KW-0808">Transferase</keyword>
<dbReference type="InterPro" id="IPR057929">
    <property type="entry name" value="RamC_N"/>
</dbReference>
<dbReference type="STRING" id="1334629.MFUL124B02_26880"/>
<dbReference type="Gene3D" id="1.10.510.10">
    <property type="entry name" value="Transferase(Phosphotransferase) domain 1"/>
    <property type="match status" value="1"/>
</dbReference>
<dbReference type="InterPro" id="IPR053524">
    <property type="entry name" value="Aerial_hyphae_peptide-synth"/>
</dbReference>
<reference evidence="2 5" key="2">
    <citation type="submission" date="2019-07" db="EMBL/GenBank/DDBJ databases">
        <title>Whole genome shotgun sequence of Myxococcus fulvus NBRC 100333.</title>
        <authorList>
            <person name="Hosoyama A."/>
            <person name="Uohara A."/>
            <person name="Ohji S."/>
            <person name="Ichikawa N."/>
        </authorList>
    </citation>
    <scope>NUCLEOTIDE SEQUENCE [LARGE SCALE GENOMIC DNA]</scope>
    <source>
        <strain evidence="2 5">NBRC 100333</strain>
    </source>
</reference>
<reference evidence="3 4" key="1">
    <citation type="submission" date="2016-10" db="EMBL/GenBank/DDBJ databases">
        <authorList>
            <person name="Varghese N."/>
            <person name="Submissions S."/>
        </authorList>
    </citation>
    <scope>NUCLEOTIDE SEQUENCE [LARGE SCALE GENOMIC DNA]</scope>
    <source>
        <strain evidence="3 4">DSM 16525</strain>
    </source>
</reference>
<dbReference type="Gene3D" id="3.30.200.20">
    <property type="entry name" value="Phosphorylase Kinase, domain 1"/>
    <property type="match status" value="1"/>
</dbReference>
<keyword evidence="4" id="KW-1185">Reference proteome</keyword>
<dbReference type="PANTHER" id="PTHR44167:SF24">
    <property type="entry name" value="SERINE_THREONINE-PROTEIN KINASE CHK2"/>
    <property type="match status" value="1"/>
</dbReference>
<feature type="domain" description="Protein kinase" evidence="1">
    <location>
        <begin position="223"/>
        <end position="494"/>
    </location>
</feature>
<dbReference type="Gene3D" id="1.50.10.10">
    <property type="match status" value="1"/>
</dbReference>
<dbReference type="Pfam" id="PF25816">
    <property type="entry name" value="RamC_N"/>
    <property type="match status" value="1"/>
</dbReference>
<gene>
    <name evidence="2" type="ORF">MFU01_41130</name>
    <name evidence="3" type="ORF">SAMN05443572_105334</name>
</gene>
<dbReference type="Pfam" id="PF05147">
    <property type="entry name" value="LANC_like"/>
    <property type="match status" value="1"/>
</dbReference>
<keyword evidence="2" id="KW-0723">Serine/threonine-protein kinase</keyword>
<evidence type="ECO:0000313" key="5">
    <source>
        <dbReference type="Proteomes" id="UP000321514"/>
    </source>
</evidence>
<dbReference type="AlphaFoldDB" id="A0A511T4I0"/>
<dbReference type="Pfam" id="PF00069">
    <property type="entry name" value="Pkinase"/>
    <property type="match status" value="1"/>
</dbReference>
<accession>A0A511T4I0</accession>
<dbReference type="PROSITE" id="PS50011">
    <property type="entry name" value="PROTEIN_KINASE_DOM"/>
    <property type="match status" value="1"/>
</dbReference>
<dbReference type="InterPro" id="IPR007822">
    <property type="entry name" value="LANC-like"/>
</dbReference>
<dbReference type="SUPFAM" id="SSF56112">
    <property type="entry name" value="Protein kinase-like (PK-like)"/>
    <property type="match status" value="1"/>
</dbReference>
<evidence type="ECO:0000313" key="4">
    <source>
        <dbReference type="Proteomes" id="UP000183760"/>
    </source>
</evidence>
<organism evidence="2 5">
    <name type="scientific">Myxococcus fulvus</name>
    <dbReference type="NCBI Taxonomy" id="33"/>
    <lineage>
        <taxon>Bacteria</taxon>
        <taxon>Pseudomonadati</taxon>
        <taxon>Myxococcota</taxon>
        <taxon>Myxococcia</taxon>
        <taxon>Myxococcales</taxon>
        <taxon>Cystobacterineae</taxon>
        <taxon>Myxococcaceae</taxon>
        <taxon>Myxococcus</taxon>
    </lineage>
</organism>
<dbReference type="GO" id="GO:0031179">
    <property type="term" value="P:peptide modification"/>
    <property type="evidence" value="ECO:0007669"/>
    <property type="project" value="InterPro"/>
</dbReference>
<comment type="caution">
    <text evidence="2">The sequence shown here is derived from an EMBL/GenBank/DDBJ whole genome shotgun (WGS) entry which is preliminary data.</text>
</comment>
<dbReference type="PRINTS" id="PR01950">
    <property type="entry name" value="LANCSUPER"/>
</dbReference>
<proteinExistence type="predicted"/>
<dbReference type="PANTHER" id="PTHR44167">
    <property type="entry name" value="OVARIAN-SPECIFIC SERINE/THREONINE-PROTEIN KINASE LOK-RELATED"/>
    <property type="match status" value="1"/>
</dbReference>
<dbReference type="RefSeq" id="WP_074955123.1">
    <property type="nucleotide sequence ID" value="NZ_BJXR01000031.1"/>
</dbReference>
<evidence type="ECO:0000313" key="2">
    <source>
        <dbReference type="EMBL" id="GEN09076.1"/>
    </source>
</evidence>